<gene>
    <name evidence="3" type="ORF">L596_010282</name>
</gene>
<feature type="domain" description="Nop" evidence="2">
    <location>
        <begin position="12"/>
        <end position="131"/>
    </location>
</feature>
<dbReference type="InterPro" id="IPR036070">
    <property type="entry name" value="Nop_dom_sf"/>
</dbReference>
<dbReference type="InterPro" id="IPR042239">
    <property type="entry name" value="Nop_C"/>
</dbReference>
<reference evidence="3 4" key="1">
    <citation type="journal article" date="2015" name="Genome Biol.">
        <title>Comparative genomics of Steinernema reveals deeply conserved gene regulatory networks.</title>
        <authorList>
            <person name="Dillman A.R."/>
            <person name="Macchietto M."/>
            <person name="Porter C.F."/>
            <person name="Rogers A."/>
            <person name="Williams B."/>
            <person name="Antoshechkin I."/>
            <person name="Lee M.M."/>
            <person name="Goodwin Z."/>
            <person name="Lu X."/>
            <person name="Lewis E.E."/>
            <person name="Goodrich-Blair H."/>
            <person name="Stock S.P."/>
            <person name="Adams B.J."/>
            <person name="Sternberg P.W."/>
            <person name="Mortazavi A."/>
        </authorList>
    </citation>
    <scope>NUCLEOTIDE SEQUENCE [LARGE SCALE GENOMIC DNA]</scope>
    <source>
        <strain evidence="3 4">ALL</strain>
    </source>
</reference>
<comment type="caution">
    <text evidence="3">The sequence shown here is derived from an EMBL/GenBank/DDBJ whole genome shotgun (WGS) entry which is preliminary data.</text>
</comment>
<dbReference type="GO" id="GO:0000244">
    <property type="term" value="P:spliceosomal tri-snRNP complex assembly"/>
    <property type="evidence" value="ECO:0007669"/>
    <property type="project" value="InterPro"/>
</dbReference>
<feature type="signal peptide" evidence="1">
    <location>
        <begin position="1"/>
        <end position="19"/>
    </location>
</feature>
<dbReference type="AlphaFoldDB" id="A0A4U5PIC3"/>
<dbReference type="STRING" id="34508.A0A4U5PIC3"/>
<dbReference type="GO" id="GO:0071011">
    <property type="term" value="C:precatalytic spliceosome"/>
    <property type="evidence" value="ECO:0007669"/>
    <property type="project" value="TreeGrafter"/>
</dbReference>
<dbReference type="EMBL" id="AZBU02000002">
    <property type="protein sequence ID" value="TKR96233.1"/>
    <property type="molecule type" value="Genomic_DNA"/>
</dbReference>
<evidence type="ECO:0000259" key="2">
    <source>
        <dbReference type="PROSITE" id="PS51358"/>
    </source>
</evidence>
<evidence type="ECO:0000313" key="4">
    <source>
        <dbReference type="Proteomes" id="UP000298663"/>
    </source>
</evidence>
<evidence type="ECO:0000256" key="1">
    <source>
        <dbReference type="SAM" id="SignalP"/>
    </source>
</evidence>
<dbReference type="PANTHER" id="PTHR13904:SF0">
    <property type="entry name" value="U4_U6 SMALL NUCLEAR RIBONUCLEOPROTEIN PRP31"/>
    <property type="match status" value="1"/>
</dbReference>
<name>A0A4U5PIC3_STECR</name>
<dbReference type="Gene3D" id="1.10.246.90">
    <property type="entry name" value="Nop domain"/>
    <property type="match status" value="1"/>
</dbReference>
<sequence>MKKHMERSMRLLALNLTSAVIGDQTAVTLMCKAGELRPMSQLPTDTLLAMGAQKRECQNVLIVNHPAQTGLQFSHNAVQSVRSDVRLKVALFLSSKSTLAIRANSVNQSRNGRLGRKLREQIQAKNLLIKLTREKLRCIVIGRMNSVVVDPTERLQVAVPISDGK</sequence>
<protein>
    <recommendedName>
        <fullName evidence="2">Nop domain-containing protein</fullName>
    </recommendedName>
</protein>
<dbReference type="Pfam" id="PF01798">
    <property type="entry name" value="Nop"/>
    <property type="match status" value="1"/>
</dbReference>
<accession>A0A4U5PIC3</accession>
<dbReference type="OrthoDB" id="4771285at2759"/>
<reference evidence="3 4" key="2">
    <citation type="journal article" date="2019" name="G3 (Bethesda)">
        <title>Hybrid Assembly of the Genome of the Entomopathogenic Nematode Steinernema carpocapsae Identifies the X-Chromosome.</title>
        <authorList>
            <person name="Serra L."/>
            <person name="Macchietto M."/>
            <person name="Macias-Munoz A."/>
            <person name="McGill C.J."/>
            <person name="Rodriguez I.M."/>
            <person name="Rodriguez B."/>
            <person name="Murad R."/>
            <person name="Mortazavi A."/>
        </authorList>
    </citation>
    <scope>NUCLEOTIDE SEQUENCE [LARGE SCALE GENOMIC DNA]</scope>
    <source>
        <strain evidence="3 4">ALL</strain>
    </source>
</reference>
<organism evidence="3 4">
    <name type="scientific">Steinernema carpocapsae</name>
    <name type="common">Entomopathogenic nematode</name>
    <dbReference type="NCBI Taxonomy" id="34508"/>
    <lineage>
        <taxon>Eukaryota</taxon>
        <taxon>Metazoa</taxon>
        <taxon>Ecdysozoa</taxon>
        <taxon>Nematoda</taxon>
        <taxon>Chromadorea</taxon>
        <taxon>Rhabditida</taxon>
        <taxon>Tylenchina</taxon>
        <taxon>Panagrolaimomorpha</taxon>
        <taxon>Strongyloidoidea</taxon>
        <taxon>Steinernematidae</taxon>
        <taxon>Steinernema</taxon>
    </lineage>
</organism>
<dbReference type="GO" id="GO:0046540">
    <property type="term" value="C:U4/U6 x U5 tri-snRNP complex"/>
    <property type="evidence" value="ECO:0007669"/>
    <property type="project" value="InterPro"/>
</dbReference>
<feature type="chain" id="PRO_5020539133" description="Nop domain-containing protein" evidence="1">
    <location>
        <begin position="20"/>
        <end position="165"/>
    </location>
</feature>
<keyword evidence="4" id="KW-1185">Reference proteome</keyword>
<dbReference type="InterPro" id="IPR002687">
    <property type="entry name" value="Nop_dom"/>
</dbReference>
<dbReference type="PROSITE" id="PS51358">
    <property type="entry name" value="NOP"/>
    <property type="match status" value="1"/>
</dbReference>
<dbReference type="Proteomes" id="UP000298663">
    <property type="component" value="Unassembled WGS sequence"/>
</dbReference>
<dbReference type="InterPro" id="IPR027105">
    <property type="entry name" value="Prp31"/>
</dbReference>
<keyword evidence="1" id="KW-0732">Signal</keyword>
<proteinExistence type="predicted"/>
<dbReference type="SUPFAM" id="SSF89124">
    <property type="entry name" value="Nop domain"/>
    <property type="match status" value="1"/>
</dbReference>
<dbReference type="PANTHER" id="PTHR13904">
    <property type="entry name" value="PRE-MRNA SPLICING FACTOR PRP31"/>
    <property type="match status" value="1"/>
</dbReference>
<dbReference type="GO" id="GO:0005687">
    <property type="term" value="C:U4 snRNP"/>
    <property type="evidence" value="ECO:0007669"/>
    <property type="project" value="TreeGrafter"/>
</dbReference>
<evidence type="ECO:0000313" key="3">
    <source>
        <dbReference type="EMBL" id="TKR96233.1"/>
    </source>
</evidence>